<dbReference type="InterPro" id="IPR001810">
    <property type="entry name" value="F-box_dom"/>
</dbReference>
<evidence type="ECO:0000259" key="1">
    <source>
        <dbReference type="PROSITE" id="PS50181"/>
    </source>
</evidence>
<dbReference type="Pfam" id="PF00646">
    <property type="entry name" value="F-box"/>
    <property type="match status" value="1"/>
</dbReference>
<dbReference type="Gramene" id="KQK01477">
    <property type="protein sequence ID" value="KQK01477"/>
    <property type="gene ID" value="BRADI_3g56087v3"/>
</dbReference>
<dbReference type="EnsemblPlants" id="KQK01477">
    <property type="protein sequence ID" value="KQK01477"/>
    <property type="gene ID" value="BRADI_3g56087v3"/>
</dbReference>
<organism evidence="3">
    <name type="scientific">Brachypodium distachyon</name>
    <name type="common">Purple false brome</name>
    <name type="synonym">Trachynia distachya</name>
    <dbReference type="NCBI Taxonomy" id="15368"/>
    <lineage>
        <taxon>Eukaryota</taxon>
        <taxon>Viridiplantae</taxon>
        <taxon>Streptophyta</taxon>
        <taxon>Embryophyta</taxon>
        <taxon>Tracheophyta</taxon>
        <taxon>Spermatophyta</taxon>
        <taxon>Magnoliopsida</taxon>
        <taxon>Liliopsida</taxon>
        <taxon>Poales</taxon>
        <taxon>Poaceae</taxon>
        <taxon>BOP clade</taxon>
        <taxon>Pooideae</taxon>
        <taxon>Stipodae</taxon>
        <taxon>Brachypodieae</taxon>
        <taxon>Brachypodium</taxon>
    </lineage>
</organism>
<dbReference type="PROSITE" id="PS50181">
    <property type="entry name" value="FBOX"/>
    <property type="match status" value="1"/>
</dbReference>
<dbReference type="InterPro" id="IPR032675">
    <property type="entry name" value="LRR_dom_sf"/>
</dbReference>
<evidence type="ECO:0000313" key="4">
    <source>
        <dbReference type="Proteomes" id="UP000008810"/>
    </source>
</evidence>
<dbReference type="ExpressionAtlas" id="I1IE78">
    <property type="expression patterns" value="baseline and differential"/>
</dbReference>
<dbReference type="Proteomes" id="UP000008810">
    <property type="component" value="Chromosome 3"/>
</dbReference>
<dbReference type="InterPro" id="IPR044997">
    <property type="entry name" value="F-box_plant"/>
</dbReference>
<dbReference type="OMA" id="NMLACDT"/>
<dbReference type="Gene3D" id="1.20.1280.50">
    <property type="match status" value="1"/>
</dbReference>
<sequence length="488" mass="56058">MGKDLDDRLSNLPDDILLTILDRLNVRDAARTAVLSTRWSKLPAMLSRLIINVWDFRPPDVSEFREDEFAQTNAAAIEATKSMLERRDSTRNRIHQLSVTFFLRESDPISIGHTVAQTMATHKVGMAEFIVLTKKEPIGCDERDLIDYGQQFMLFFDACPDAFAGITRLHLENLRFGESDISNVLVTCKQLKDLRFLNCDSEGVTTLQMEHSQLSELSIVDCRLGKVMLNWLPQLTRMTFEGWIAFHYALSVVYAPLLEVVNLTNVGLSWHKMIELSKFLRGTSVRDLKLGFKSEKIWVQPECLTKSLSSVFCQLRFLNLDDIPEGYNLTWTLFVLKAAPSLKELWMTVWDHLCKMETDEKRRAVSYSENKGVEWESSALDFQHRSLATLTIFGFESEEYMVSYVRGVMEAAVNLEEVFLYHRLTCGKCRANPNTLKRIRYPWTKRQRSSVKKRITDGVDSFAIIHFPTGSVRGDHIAKKKVPVVFSF</sequence>
<dbReference type="SUPFAM" id="SSF81383">
    <property type="entry name" value="F-box domain"/>
    <property type="match status" value="1"/>
</dbReference>
<protein>
    <recommendedName>
        <fullName evidence="1">F-box domain-containing protein</fullName>
    </recommendedName>
</protein>
<dbReference type="eggNOG" id="ENOG502RRNI">
    <property type="taxonomic scope" value="Eukaryota"/>
</dbReference>
<feature type="domain" description="F-box" evidence="1">
    <location>
        <begin position="6"/>
        <end position="53"/>
    </location>
</feature>
<dbReference type="Gene3D" id="3.80.10.10">
    <property type="entry name" value="Ribonuclease Inhibitor"/>
    <property type="match status" value="1"/>
</dbReference>
<dbReference type="RefSeq" id="XP_003570444.1">
    <property type="nucleotide sequence ID" value="XM_003570396.4"/>
</dbReference>
<dbReference type="InterPro" id="IPR036047">
    <property type="entry name" value="F-box-like_dom_sf"/>
</dbReference>
<dbReference type="OrthoDB" id="584960at2759"/>
<accession>I1IE78</accession>
<proteinExistence type="predicted"/>
<dbReference type="HOGENOM" id="CLU_024168_2_1_1"/>
<gene>
    <name evidence="3" type="primary">LOC100820908</name>
    <name evidence="2" type="ORF">BRADI_3g56087v3</name>
</gene>
<dbReference type="KEGG" id="bdi:100820908"/>
<evidence type="ECO:0000313" key="2">
    <source>
        <dbReference type="EMBL" id="KQK01477.1"/>
    </source>
</evidence>
<dbReference type="PANTHER" id="PTHR32153">
    <property type="entry name" value="OJ000223_09.16 PROTEIN"/>
    <property type="match status" value="1"/>
</dbReference>
<reference evidence="2 3" key="1">
    <citation type="journal article" date="2010" name="Nature">
        <title>Genome sequencing and analysis of the model grass Brachypodium distachyon.</title>
        <authorList>
            <consortium name="International Brachypodium Initiative"/>
        </authorList>
    </citation>
    <scope>NUCLEOTIDE SEQUENCE [LARGE SCALE GENOMIC DNA]</scope>
    <source>
        <strain evidence="2 3">Bd21</strain>
    </source>
</reference>
<name>I1IE78_BRADI</name>
<dbReference type="SUPFAM" id="SSF52047">
    <property type="entry name" value="RNI-like"/>
    <property type="match status" value="1"/>
</dbReference>
<dbReference type="STRING" id="15368.I1IE78"/>
<evidence type="ECO:0000313" key="3">
    <source>
        <dbReference type="EnsemblPlants" id="KQK01477"/>
    </source>
</evidence>
<dbReference type="GeneID" id="100820908"/>
<dbReference type="FunCoup" id="I1IE78">
    <property type="interactions" value="86"/>
</dbReference>
<reference evidence="2" key="2">
    <citation type="submission" date="2017-06" db="EMBL/GenBank/DDBJ databases">
        <title>WGS assembly of Brachypodium distachyon.</title>
        <authorList>
            <consortium name="The International Brachypodium Initiative"/>
            <person name="Lucas S."/>
            <person name="Harmon-Smith M."/>
            <person name="Lail K."/>
            <person name="Tice H."/>
            <person name="Grimwood J."/>
            <person name="Bruce D."/>
            <person name="Barry K."/>
            <person name="Shu S."/>
            <person name="Lindquist E."/>
            <person name="Wang M."/>
            <person name="Pitluck S."/>
            <person name="Vogel J.P."/>
            <person name="Garvin D.F."/>
            <person name="Mockler T.C."/>
            <person name="Schmutz J."/>
            <person name="Rokhsar D."/>
            <person name="Bevan M.W."/>
        </authorList>
    </citation>
    <scope>NUCLEOTIDE SEQUENCE</scope>
    <source>
        <strain evidence="2">Bd21</strain>
    </source>
</reference>
<dbReference type="AlphaFoldDB" id="I1IE78"/>
<dbReference type="EMBL" id="CM000882">
    <property type="protein sequence ID" value="KQK01477.1"/>
    <property type="molecule type" value="Genomic_DNA"/>
</dbReference>
<dbReference type="InterPro" id="IPR055357">
    <property type="entry name" value="LRR_At1g61320_AtMIF1"/>
</dbReference>
<reference evidence="3" key="3">
    <citation type="submission" date="2018-08" db="UniProtKB">
        <authorList>
            <consortium name="EnsemblPlants"/>
        </authorList>
    </citation>
    <scope>IDENTIFICATION</scope>
    <source>
        <strain evidence="3">cv. Bd21</strain>
    </source>
</reference>
<keyword evidence="4" id="KW-1185">Reference proteome</keyword>
<dbReference type="Pfam" id="PF23622">
    <property type="entry name" value="LRR_At1g61320_AtMIF1"/>
    <property type="match status" value="1"/>
</dbReference>